<accession>A0A024G671</accession>
<organism evidence="1 2">
    <name type="scientific">Albugo candida</name>
    <dbReference type="NCBI Taxonomy" id="65357"/>
    <lineage>
        <taxon>Eukaryota</taxon>
        <taxon>Sar</taxon>
        <taxon>Stramenopiles</taxon>
        <taxon>Oomycota</taxon>
        <taxon>Peronosporomycetes</taxon>
        <taxon>Albuginales</taxon>
        <taxon>Albuginaceae</taxon>
        <taxon>Albugo</taxon>
    </lineage>
</organism>
<dbReference type="Proteomes" id="UP000053237">
    <property type="component" value="Unassembled WGS sequence"/>
</dbReference>
<gene>
    <name evidence="1" type="ORF">BN9_029520</name>
</gene>
<dbReference type="InParanoid" id="A0A024G671"/>
<sequence>MLHTKRPSVSAPSGHVTALLIKGGYATSFSLPAKSKSINTTRFNLTFHKTCSSRNLHERISCHTNAFVWSQLWRKAFKCTKLVNFFAVLGRNIHDNFLFIFLFSQRKHLGGGCTIYVCGILVWELGLIKSHFTSSRTKPMKLFQSNFQRS</sequence>
<proteinExistence type="predicted"/>
<keyword evidence="2" id="KW-1185">Reference proteome</keyword>
<comment type="caution">
    <text evidence="1">The sequence shown here is derived from an EMBL/GenBank/DDBJ whole genome shotgun (WGS) entry which is preliminary data.</text>
</comment>
<evidence type="ECO:0000313" key="2">
    <source>
        <dbReference type="Proteomes" id="UP000053237"/>
    </source>
</evidence>
<protein>
    <submittedName>
        <fullName evidence="1">Uncharacterized protein</fullName>
    </submittedName>
</protein>
<evidence type="ECO:0000313" key="1">
    <source>
        <dbReference type="EMBL" id="CCI42168.1"/>
    </source>
</evidence>
<dbReference type="AlphaFoldDB" id="A0A024G671"/>
<name>A0A024G671_9STRA</name>
<reference evidence="1 2" key="1">
    <citation type="submission" date="2012-05" db="EMBL/GenBank/DDBJ databases">
        <title>Recombination and specialization in a pathogen metapopulation.</title>
        <authorList>
            <person name="Gardiner A."/>
            <person name="Kemen E."/>
            <person name="Schultz-Larsen T."/>
            <person name="MacLean D."/>
            <person name="Van Oosterhout C."/>
            <person name="Jones J.D.G."/>
        </authorList>
    </citation>
    <scope>NUCLEOTIDE SEQUENCE [LARGE SCALE GENOMIC DNA]</scope>
    <source>
        <strain evidence="1 2">Ac Nc2</strain>
    </source>
</reference>
<dbReference type="EMBL" id="CAIX01000030">
    <property type="protein sequence ID" value="CCI42168.1"/>
    <property type="molecule type" value="Genomic_DNA"/>
</dbReference>